<dbReference type="AlphaFoldDB" id="A0A9Q1KU04"/>
<evidence type="ECO:0000313" key="3">
    <source>
        <dbReference type="Proteomes" id="UP001153076"/>
    </source>
</evidence>
<proteinExistence type="predicted"/>
<dbReference type="Proteomes" id="UP001153076">
    <property type="component" value="Unassembled WGS sequence"/>
</dbReference>
<gene>
    <name evidence="2" type="ORF">Cgig2_030755</name>
</gene>
<evidence type="ECO:0000313" key="2">
    <source>
        <dbReference type="EMBL" id="KAJ8448899.1"/>
    </source>
</evidence>
<comment type="caution">
    <text evidence="2">The sequence shown here is derived from an EMBL/GenBank/DDBJ whole genome shotgun (WGS) entry which is preliminary data.</text>
</comment>
<feature type="region of interest" description="Disordered" evidence="1">
    <location>
        <begin position="116"/>
        <end position="167"/>
    </location>
</feature>
<feature type="compositionally biased region" description="Basic and acidic residues" evidence="1">
    <location>
        <begin position="119"/>
        <end position="130"/>
    </location>
</feature>
<dbReference type="OrthoDB" id="1685790at2759"/>
<evidence type="ECO:0000256" key="1">
    <source>
        <dbReference type="SAM" id="MobiDB-lite"/>
    </source>
</evidence>
<reference evidence="2" key="1">
    <citation type="submission" date="2022-04" db="EMBL/GenBank/DDBJ databases">
        <title>Carnegiea gigantea Genome sequencing and assembly v2.</title>
        <authorList>
            <person name="Copetti D."/>
            <person name="Sanderson M.J."/>
            <person name="Burquez A."/>
            <person name="Wojciechowski M.F."/>
        </authorList>
    </citation>
    <scope>NUCLEOTIDE SEQUENCE</scope>
    <source>
        <strain evidence="2">SGP5-SGP5p</strain>
        <tissue evidence="2">Aerial part</tissue>
    </source>
</reference>
<sequence>MKHERRELKMMFKILENGQSILVMLEIRVVLSDGGIITALAKALGYAAQIASLPILHQPGRLDLATCLNMKLFTTHGGGPLWLNHHGRALFPFPNQPRTTVTNHENLIYDDEAAGEAGAHSDDGSDHGSTDDAEALPRARGGSRRPPSPPAAGLSHPSHPSPAGAMSPSVLQTVLDRLDQLHVQNQEILRNQQHMTHLIIMQKYKVSYEYASKVFEQGWEFTEPE</sequence>
<organism evidence="2 3">
    <name type="scientific">Carnegiea gigantea</name>
    <dbReference type="NCBI Taxonomy" id="171969"/>
    <lineage>
        <taxon>Eukaryota</taxon>
        <taxon>Viridiplantae</taxon>
        <taxon>Streptophyta</taxon>
        <taxon>Embryophyta</taxon>
        <taxon>Tracheophyta</taxon>
        <taxon>Spermatophyta</taxon>
        <taxon>Magnoliopsida</taxon>
        <taxon>eudicotyledons</taxon>
        <taxon>Gunneridae</taxon>
        <taxon>Pentapetalae</taxon>
        <taxon>Caryophyllales</taxon>
        <taxon>Cactineae</taxon>
        <taxon>Cactaceae</taxon>
        <taxon>Cactoideae</taxon>
        <taxon>Echinocereeae</taxon>
        <taxon>Carnegiea</taxon>
    </lineage>
</organism>
<protein>
    <submittedName>
        <fullName evidence="2">Uncharacterized protein</fullName>
    </submittedName>
</protein>
<dbReference type="EMBL" id="JAKOGI010000026">
    <property type="protein sequence ID" value="KAJ8448899.1"/>
    <property type="molecule type" value="Genomic_DNA"/>
</dbReference>
<keyword evidence="3" id="KW-1185">Reference proteome</keyword>
<name>A0A9Q1KU04_9CARY</name>
<accession>A0A9Q1KU04</accession>